<dbReference type="PANTHER" id="PTHR47756">
    <property type="entry name" value="BLL6612 PROTEIN-RELATED"/>
    <property type="match status" value="1"/>
</dbReference>
<dbReference type="InterPro" id="IPR013325">
    <property type="entry name" value="RNA_pol_sigma_r2"/>
</dbReference>
<dbReference type="SUPFAM" id="SSF88659">
    <property type="entry name" value="Sigma3 and sigma4 domains of RNA polymerase sigma factors"/>
    <property type="match status" value="1"/>
</dbReference>
<dbReference type="PANTHER" id="PTHR47756:SF2">
    <property type="entry name" value="BLL6612 PROTEIN"/>
    <property type="match status" value="1"/>
</dbReference>
<dbReference type="GO" id="GO:0006352">
    <property type="term" value="P:DNA-templated transcription initiation"/>
    <property type="evidence" value="ECO:0007669"/>
    <property type="project" value="InterPro"/>
</dbReference>
<organism evidence="3 6">
    <name type="scientific">Leptospira adleri</name>
    <dbReference type="NCBI Taxonomy" id="2023186"/>
    <lineage>
        <taxon>Bacteria</taxon>
        <taxon>Pseudomonadati</taxon>
        <taxon>Spirochaetota</taxon>
        <taxon>Spirochaetia</taxon>
        <taxon>Leptospirales</taxon>
        <taxon>Leptospiraceae</taxon>
        <taxon>Leptospira</taxon>
    </lineage>
</organism>
<dbReference type="EMBL" id="NPDV01000013">
    <property type="protein sequence ID" value="PJZ52500.1"/>
    <property type="molecule type" value="Genomic_DNA"/>
</dbReference>
<evidence type="ECO:0000313" key="5">
    <source>
        <dbReference type="Proteomes" id="UP000232149"/>
    </source>
</evidence>
<evidence type="ECO:0000259" key="2">
    <source>
        <dbReference type="Pfam" id="PF20239"/>
    </source>
</evidence>
<protein>
    <submittedName>
        <fullName evidence="3">RNA polymerase subunit sigma</fullName>
    </submittedName>
</protein>
<dbReference type="Pfam" id="PF20239">
    <property type="entry name" value="DUF6596"/>
    <property type="match status" value="1"/>
</dbReference>
<name>A0A2M9YM39_9LEPT</name>
<sequence length="410" mass="47379">MKVDDLIPDLFRTEYRKIISVLCKRFGFDHIEIAEDIASETFLTAAQTWGLNGLPDHPKAWLYGVAKNKAKNYLHRDSILRNKILPELKKDSADFSEREIDLSNQNIEDSQLQMMFAVCHPSISKEAQIGLSLRILCGFGIEEIADAFLTNKETINKRLFRAKEKLRNENVKIELPDPVEIEERLDSVLTTVYLLFSEGFYSTSRNTTLHKGLSLEAIRLCTILAENPNTNKPQVNALLALMCFHISRFEARLDETGEPILYGEQNTNLWNSEWIAKGEFFLHRATGGNQVSKFHLEAGIAYWHTRKENTKEKWRNVLRLYDHLVTIETSPVILLNRIFALSKVRGKEEAIREAENLRFEDNRYFFLLLGELYTTLDDKQSELHFQKALSLSKTQSEKNSIRKKIDLLRG</sequence>
<dbReference type="AlphaFoldDB" id="A0A2M9YM39"/>
<comment type="caution">
    <text evidence="3">The sequence shown here is derived from an EMBL/GenBank/DDBJ whole genome shotgun (WGS) entry which is preliminary data.</text>
</comment>
<gene>
    <name evidence="4" type="ORF">CH376_02175</name>
    <name evidence="3" type="ORF">CH380_15160</name>
</gene>
<dbReference type="InterPro" id="IPR014284">
    <property type="entry name" value="RNA_pol_sigma-70_dom"/>
</dbReference>
<dbReference type="SUPFAM" id="SSF88946">
    <property type="entry name" value="Sigma2 domain of RNA polymerase sigma factors"/>
    <property type="match status" value="1"/>
</dbReference>
<dbReference type="InterPro" id="IPR007627">
    <property type="entry name" value="RNA_pol_sigma70_r2"/>
</dbReference>
<dbReference type="InterPro" id="IPR046531">
    <property type="entry name" value="DUF6596"/>
</dbReference>
<dbReference type="Proteomes" id="UP000232149">
    <property type="component" value="Unassembled WGS sequence"/>
</dbReference>
<dbReference type="EMBL" id="NPDU01000003">
    <property type="protein sequence ID" value="PJZ63671.1"/>
    <property type="molecule type" value="Genomic_DNA"/>
</dbReference>
<evidence type="ECO:0000313" key="4">
    <source>
        <dbReference type="EMBL" id="PJZ63671.1"/>
    </source>
</evidence>
<dbReference type="NCBIfam" id="TIGR02937">
    <property type="entry name" value="sigma70-ECF"/>
    <property type="match status" value="1"/>
</dbReference>
<feature type="domain" description="DUF6596" evidence="2">
    <location>
        <begin position="184"/>
        <end position="285"/>
    </location>
</feature>
<accession>A0A2M9YM39</accession>
<dbReference type="Pfam" id="PF04542">
    <property type="entry name" value="Sigma70_r2"/>
    <property type="match status" value="1"/>
</dbReference>
<keyword evidence="5" id="KW-1185">Reference proteome</keyword>
<evidence type="ECO:0000259" key="1">
    <source>
        <dbReference type="Pfam" id="PF04542"/>
    </source>
</evidence>
<dbReference type="RefSeq" id="WP_100786592.1">
    <property type="nucleotide sequence ID" value="NZ_NPDU01000003.1"/>
</dbReference>
<evidence type="ECO:0000313" key="6">
    <source>
        <dbReference type="Proteomes" id="UP000232188"/>
    </source>
</evidence>
<proteinExistence type="predicted"/>
<evidence type="ECO:0000313" key="3">
    <source>
        <dbReference type="EMBL" id="PJZ52500.1"/>
    </source>
</evidence>
<dbReference type="Gene3D" id="1.10.1740.10">
    <property type="match status" value="1"/>
</dbReference>
<feature type="domain" description="RNA polymerase sigma-70 region 2" evidence="1">
    <location>
        <begin position="11"/>
        <end position="76"/>
    </location>
</feature>
<dbReference type="Proteomes" id="UP000232188">
    <property type="component" value="Unassembled WGS sequence"/>
</dbReference>
<reference evidence="5 6" key="1">
    <citation type="submission" date="2017-07" db="EMBL/GenBank/DDBJ databases">
        <title>Leptospira spp. isolated from tropical soils.</title>
        <authorList>
            <person name="Thibeaux R."/>
            <person name="Iraola G."/>
            <person name="Ferres I."/>
            <person name="Bierque E."/>
            <person name="Girault D."/>
            <person name="Soupe-Gilbert M.-E."/>
            <person name="Picardeau M."/>
            <person name="Goarant C."/>
        </authorList>
    </citation>
    <scope>NUCLEOTIDE SEQUENCE [LARGE SCALE GENOMIC DNA]</scope>
    <source>
        <strain evidence="3 6">FH2-B-C1</strain>
        <strain evidence="4 5">FH2-B-D1</strain>
    </source>
</reference>
<dbReference type="GO" id="GO:0003700">
    <property type="term" value="F:DNA-binding transcription factor activity"/>
    <property type="evidence" value="ECO:0007669"/>
    <property type="project" value="InterPro"/>
</dbReference>
<dbReference type="InterPro" id="IPR013324">
    <property type="entry name" value="RNA_pol_sigma_r3/r4-like"/>
</dbReference>